<evidence type="ECO:0000313" key="3">
    <source>
        <dbReference type="Proteomes" id="UP000003861"/>
    </source>
</evidence>
<evidence type="ECO:0000313" key="2">
    <source>
        <dbReference type="EMBL" id="ERJ05090.1"/>
    </source>
</evidence>
<gene>
    <name evidence="2" type="ORF">HLRTI_002889</name>
</gene>
<dbReference type="EMBL" id="AFNT02000044">
    <property type="protein sequence ID" value="ERJ05090.1"/>
    <property type="molecule type" value="Genomic_DNA"/>
</dbReference>
<proteinExistence type="predicted"/>
<feature type="region of interest" description="Disordered" evidence="1">
    <location>
        <begin position="80"/>
        <end position="103"/>
    </location>
</feature>
<name>U2F429_9EURY</name>
<organism evidence="2 3">
    <name type="scientific">Halorhabdus tiamatea SARL4B</name>
    <dbReference type="NCBI Taxonomy" id="1033806"/>
    <lineage>
        <taxon>Archaea</taxon>
        <taxon>Methanobacteriati</taxon>
        <taxon>Methanobacteriota</taxon>
        <taxon>Stenosarchaea group</taxon>
        <taxon>Halobacteria</taxon>
        <taxon>Halobacteriales</taxon>
        <taxon>Haloarculaceae</taxon>
        <taxon>Halorhabdus</taxon>
    </lineage>
</organism>
<accession>U2F429</accession>
<dbReference type="Proteomes" id="UP000003861">
    <property type="component" value="Unassembled WGS sequence"/>
</dbReference>
<reference evidence="2 3" key="1">
    <citation type="journal article" date="2011" name="J. Bacteriol.">
        <title>Genome sequence of Halorhabdus tiamatea, the first archaeon isolated from a deep-sea anoxic brine lake.</title>
        <authorList>
            <person name="Antunes A."/>
            <person name="Alam I."/>
            <person name="Bajic V.B."/>
            <person name="Stingl U."/>
        </authorList>
    </citation>
    <scope>NUCLEOTIDE SEQUENCE [LARGE SCALE GENOMIC DNA]</scope>
    <source>
        <strain evidence="2 3">SARL4B</strain>
    </source>
</reference>
<protein>
    <submittedName>
        <fullName evidence="2">Uncharacterized protein</fullName>
    </submittedName>
</protein>
<dbReference type="AlphaFoldDB" id="U2F429"/>
<comment type="caution">
    <text evidence="2">The sequence shown here is derived from an EMBL/GenBank/DDBJ whole genome shotgun (WGS) entry which is preliminary data.</text>
</comment>
<sequence length="160" mass="17347">MSQSELSDFGSEIVTDGGQDVEAVDLEEDPHFDPSGDSAAVSDAWEGVYIYASWGYGQTNVDMAQIVEVSDTGKTVKARKVTQERVSAGRTSESVRPAADQFGDEFRLQVRDSAGDPAFRGSYPLGSDGDMDKATRRGWFYPWSKKAGDTVHKTAPGFGH</sequence>
<reference evidence="2 3" key="2">
    <citation type="journal article" date="2013" name="PLoS ONE">
        <title>INDIGO - INtegrated Data Warehouse of MIcrobial GenOmes with Examples from the Red Sea Extremophiles.</title>
        <authorList>
            <person name="Alam I."/>
            <person name="Antunes A."/>
            <person name="Kamau A.A."/>
            <person name="Ba Alawi W."/>
            <person name="Kalkatawi M."/>
            <person name="Stingl U."/>
            <person name="Bajic V.B."/>
        </authorList>
    </citation>
    <scope>NUCLEOTIDE SEQUENCE [LARGE SCALE GENOMIC DNA]</scope>
    <source>
        <strain evidence="2 3">SARL4B</strain>
    </source>
</reference>
<feature type="region of interest" description="Disordered" evidence="1">
    <location>
        <begin position="1"/>
        <end position="39"/>
    </location>
</feature>
<evidence type="ECO:0000256" key="1">
    <source>
        <dbReference type="SAM" id="MobiDB-lite"/>
    </source>
</evidence>
<dbReference type="RefSeq" id="WP_008526577.1">
    <property type="nucleotide sequence ID" value="NZ_AFNT02000044.1"/>
</dbReference>